<dbReference type="EMBL" id="LKAM01000019">
    <property type="protein sequence ID" value="KUM45416.1"/>
    <property type="molecule type" value="Genomic_DNA"/>
</dbReference>
<sequence length="87" mass="9772">MVDYRAGAATQQPQRIMLARIRKTIIKEALDEEICPIRHLEFFIHNSIMEICKEPKIFDPLGIKIGTKQASFAVMIGAIIAALYAKA</sequence>
<evidence type="ECO:0000313" key="1">
    <source>
        <dbReference type="EMBL" id="KUM45416.1"/>
    </source>
</evidence>
<accession>A0A101LU54</accession>
<gene>
    <name evidence="1" type="ORF">ABT39_MTgene2683</name>
</gene>
<name>A0A101LU54_PICGL</name>
<organism evidence="1">
    <name type="scientific">Picea glauca</name>
    <name type="common">White spruce</name>
    <name type="synonym">Pinus glauca</name>
    <dbReference type="NCBI Taxonomy" id="3330"/>
    <lineage>
        <taxon>Eukaryota</taxon>
        <taxon>Viridiplantae</taxon>
        <taxon>Streptophyta</taxon>
        <taxon>Embryophyta</taxon>
        <taxon>Tracheophyta</taxon>
        <taxon>Spermatophyta</taxon>
        <taxon>Pinopsida</taxon>
        <taxon>Pinidae</taxon>
        <taxon>Conifers I</taxon>
        <taxon>Pinales</taxon>
        <taxon>Pinaceae</taxon>
        <taxon>Picea</taxon>
    </lineage>
</organism>
<geneLocation type="mitochondrion" evidence="1"/>
<keyword evidence="1" id="KW-0496">Mitochondrion</keyword>
<proteinExistence type="predicted"/>
<reference evidence="1" key="1">
    <citation type="journal article" date="2015" name="Genome Biol. Evol.">
        <title>Organellar Genomes of White Spruce (Picea glauca): Assembly and Annotation.</title>
        <authorList>
            <person name="Jackman S.D."/>
            <person name="Warren R.L."/>
            <person name="Gibb E.A."/>
            <person name="Vandervalk B.P."/>
            <person name="Mohamadi H."/>
            <person name="Chu J."/>
            <person name="Raymond A."/>
            <person name="Pleasance S."/>
            <person name="Coope R."/>
            <person name="Wildung M.R."/>
            <person name="Ritland C.E."/>
            <person name="Bousquet J."/>
            <person name="Jones S.J."/>
            <person name="Bohlmann J."/>
            <person name="Birol I."/>
        </authorList>
    </citation>
    <scope>NUCLEOTIDE SEQUENCE [LARGE SCALE GENOMIC DNA]</scope>
    <source>
        <tissue evidence="1">Flushing bud</tissue>
    </source>
</reference>
<dbReference type="AlphaFoldDB" id="A0A101LU54"/>
<protein>
    <submittedName>
        <fullName evidence="1">Uncharacterized protein</fullName>
    </submittedName>
</protein>
<comment type="caution">
    <text evidence="1">The sequence shown here is derived from an EMBL/GenBank/DDBJ whole genome shotgun (WGS) entry which is preliminary data.</text>
</comment>